<dbReference type="Proteomes" id="UP000660745">
    <property type="component" value="Unassembled WGS sequence"/>
</dbReference>
<comment type="caution">
    <text evidence="2">The sequence shown here is derived from an EMBL/GenBank/DDBJ whole genome shotgun (WGS) entry which is preliminary data.</text>
</comment>
<dbReference type="GO" id="GO:0000166">
    <property type="term" value="F:nucleotide binding"/>
    <property type="evidence" value="ECO:0007669"/>
    <property type="project" value="InterPro"/>
</dbReference>
<dbReference type="InterPro" id="IPR036291">
    <property type="entry name" value="NAD(P)-bd_dom_sf"/>
</dbReference>
<reference evidence="2" key="1">
    <citation type="journal article" date="2014" name="Int. J. Syst. Evol. Microbiol.">
        <title>Complete genome sequence of Corynebacterium casei LMG S-19264T (=DSM 44701T), isolated from a smear-ripened cheese.</title>
        <authorList>
            <consortium name="US DOE Joint Genome Institute (JGI-PGF)"/>
            <person name="Walter F."/>
            <person name="Albersmeier A."/>
            <person name="Kalinowski J."/>
            <person name="Ruckert C."/>
        </authorList>
    </citation>
    <scope>NUCLEOTIDE SEQUENCE</scope>
    <source>
        <strain evidence="2">CGMCC 4.7430</strain>
    </source>
</reference>
<dbReference type="Pfam" id="PF01408">
    <property type="entry name" value="GFO_IDH_MocA"/>
    <property type="match status" value="1"/>
</dbReference>
<proteinExistence type="predicted"/>
<name>A0A918A356_9ACTN</name>
<keyword evidence="3" id="KW-1185">Reference proteome</keyword>
<dbReference type="PANTHER" id="PTHR43377">
    <property type="entry name" value="BILIVERDIN REDUCTASE A"/>
    <property type="match status" value="1"/>
</dbReference>
<accession>A0A918A356</accession>
<dbReference type="Gene3D" id="3.40.50.720">
    <property type="entry name" value="NAD(P)-binding Rossmann-like Domain"/>
    <property type="match status" value="1"/>
</dbReference>
<dbReference type="EMBL" id="BMNK01000003">
    <property type="protein sequence ID" value="GGP04467.1"/>
    <property type="molecule type" value="Genomic_DNA"/>
</dbReference>
<sequence length="376" mass="40219">MGHAGETTLEEWVVKIALVGCGAVTQAVYVPLLSRRRDVFEVTAVCDLSQTLADTVADRLGAPGRHTDLGHLLAAGGFEAVLILASGSHGEPVRQALAAGYAVLCEKPLALTRAEVAALPEGRLMVGYMKQYDPAVRRAEELLAELGGPEKIRSIEVTVLHPSGESQLAFANLTQARDVDPGLLASLREAESGLVAQALGASAPERVRALYGVALGSICHDLSLLRRLSGSPAEVSHVETWGPAPGSIEISGPLRAGGRFEIRWHYLEDYPAYRETVVVHHDRGSLELTFPSPYLMNAPTTLTVVSRDDTGAESRNEWRDVTEAFEVQLDAFHAFVTEGVPPRTDAAGALEDIVTAQRIAARYAVQHDLQIGGEAA</sequence>
<dbReference type="SUPFAM" id="SSF51735">
    <property type="entry name" value="NAD(P)-binding Rossmann-fold domains"/>
    <property type="match status" value="1"/>
</dbReference>
<feature type="domain" description="Gfo/Idh/MocA-like oxidoreductase N-terminal" evidence="1">
    <location>
        <begin position="15"/>
        <end position="118"/>
    </location>
</feature>
<organism evidence="2 3">
    <name type="scientific">Nonomuraea glycinis</name>
    <dbReference type="NCBI Taxonomy" id="2047744"/>
    <lineage>
        <taxon>Bacteria</taxon>
        <taxon>Bacillati</taxon>
        <taxon>Actinomycetota</taxon>
        <taxon>Actinomycetes</taxon>
        <taxon>Streptosporangiales</taxon>
        <taxon>Streptosporangiaceae</taxon>
        <taxon>Nonomuraea</taxon>
    </lineage>
</organism>
<evidence type="ECO:0000313" key="2">
    <source>
        <dbReference type="EMBL" id="GGP04467.1"/>
    </source>
</evidence>
<protein>
    <recommendedName>
        <fullName evidence="1">Gfo/Idh/MocA-like oxidoreductase N-terminal domain-containing protein</fullName>
    </recommendedName>
</protein>
<dbReference type="InterPro" id="IPR000683">
    <property type="entry name" value="Gfo/Idh/MocA-like_OxRdtase_N"/>
</dbReference>
<reference evidence="2" key="2">
    <citation type="submission" date="2020-09" db="EMBL/GenBank/DDBJ databases">
        <authorList>
            <person name="Sun Q."/>
            <person name="Zhou Y."/>
        </authorList>
    </citation>
    <scope>NUCLEOTIDE SEQUENCE</scope>
    <source>
        <strain evidence="2">CGMCC 4.7430</strain>
    </source>
</reference>
<evidence type="ECO:0000259" key="1">
    <source>
        <dbReference type="Pfam" id="PF01408"/>
    </source>
</evidence>
<dbReference type="InterPro" id="IPR051450">
    <property type="entry name" value="Gfo/Idh/MocA_Oxidoreductases"/>
</dbReference>
<gene>
    <name evidence="2" type="ORF">GCM10012278_19750</name>
</gene>
<evidence type="ECO:0000313" key="3">
    <source>
        <dbReference type="Proteomes" id="UP000660745"/>
    </source>
</evidence>
<dbReference type="PANTHER" id="PTHR43377:SF1">
    <property type="entry name" value="BILIVERDIN REDUCTASE A"/>
    <property type="match status" value="1"/>
</dbReference>
<dbReference type="Gene3D" id="3.30.360.10">
    <property type="entry name" value="Dihydrodipicolinate Reductase, domain 2"/>
    <property type="match status" value="1"/>
</dbReference>
<dbReference type="AlphaFoldDB" id="A0A918A356"/>